<reference evidence="2" key="1">
    <citation type="journal article" date="2019" name="Sci. Rep.">
        <title>Draft genome of Tanacetum cinerariifolium, the natural source of mosquito coil.</title>
        <authorList>
            <person name="Yamashiro T."/>
            <person name="Shiraishi A."/>
            <person name="Satake H."/>
            <person name="Nakayama K."/>
        </authorList>
    </citation>
    <scope>NUCLEOTIDE SEQUENCE</scope>
</reference>
<feature type="compositionally biased region" description="Polar residues" evidence="1">
    <location>
        <begin position="53"/>
        <end position="64"/>
    </location>
</feature>
<feature type="non-terminal residue" evidence="2">
    <location>
        <position position="1"/>
    </location>
</feature>
<organism evidence="2">
    <name type="scientific">Tanacetum cinerariifolium</name>
    <name type="common">Dalmatian daisy</name>
    <name type="synonym">Chrysanthemum cinerariifolium</name>
    <dbReference type="NCBI Taxonomy" id="118510"/>
    <lineage>
        <taxon>Eukaryota</taxon>
        <taxon>Viridiplantae</taxon>
        <taxon>Streptophyta</taxon>
        <taxon>Embryophyta</taxon>
        <taxon>Tracheophyta</taxon>
        <taxon>Spermatophyta</taxon>
        <taxon>Magnoliopsida</taxon>
        <taxon>eudicotyledons</taxon>
        <taxon>Gunneridae</taxon>
        <taxon>Pentapetalae</taxon>
        <taxon>asterids</taxon>
        <taxon>campanulids</taxon>
        <taxon>Asterales</taxon>
        <taxon>Asteraceae</taxon>
        <taxon>Asteroideae</taxon>
        <taxon>Anthemideae</taxon>
        <taxon>Anthemidinae</taxon>
        <taxon>Tanacetum</taxon>
    </lineage>
</organism>
<evidence type="ECO:0000313" key="2">
    <source>
        <dbReference type="EMBL" id="GFC94527.1"/>
    </source>
</evidence>
<proteinExistence type="predicted"/>
<sequence>TYGDTVTLKRRRDDDADKDEEPPAGSDRGSKRRREGKEPESASAPKEKATRSAGKSTQGSKSRQTSASESATAEEAMRTTFEMEEPSHPVFETGADDQPIVKPSQHPEWFSQQKKPPTPDRD</sequence>
<feature type="compositionally biased region" description="Basic and acidic residues" evidence="1">
    <location>
        <begin position="35"/>
        <end position="50"/>
    </location>
</feature>
<evidence type="ECO:0000256" key="1">
    <source>
        <dbReference type="SAM" id="MobiDB-lite"/>
    </source>
</evidence>
<name>A0A699SB96_TANCI</name>
<accession>A0A699SB96</accession>
<dbReference type="EMBL" id="BKCJ011149201">
    <property type="protein sequence ID" value="GFC94527.1"/>
    <property type="molecule type" value="Genomic_DNA"/>
</dbReference>
<gene>
    <name evidence="2" type="ORF">Tci_866497</name>
</gene>
<feature type="compositionally biased region" description="Low complexity" evidence="1">
    <location>
        <begin position="65"/>
        <end position="74"/>
    </location>
</feature>
<protein>
    <submittedName>
        <fullName evidence="2">Uncharacterized protein</fullName>
    </submittedName>
</protein>
<feature type="region of interest" description="Disordered" evidence="1">
    <location>
        <begin position="1"/>
        <end position="122"/>
    </location>
</feature>
<comment type="caution">
    <text evidence="2">The sequence shown here is derived from an EMBL/GenBank/DDBJ whole genome shotgun (WGS) entry which is preliminary data.</text>
</comment>
<dbReference type="AlphaFoldDB" id="A0A699SB96"/>